<dbReference type="OMA" id="MWASPQE"/>
<dbReference type="PANTHER" id="PTHR12963:SF4">
    <property type="entry name" value="ACTIVATING SIGNAL COINTEGRATOR 1"/>
    <property type="match status" value="1"/>
</dbReference>
<proteinExistence type="predicted"/>
<dbReference type="EMBL" id="CP002502">
    <property type="protein sequence ID" value="AET40732.1"/>
    <property type="molecule type" value="Genomic_DNA"/>
</dbReference>
<evidence type="ECO:0000256" key="2">
    <source>
        <dbReference type="SAM" id="MobiDB-lite"/>
    </source>
</evidence>
<keyword evidence="5" id="KW-1185">Reference proteome</keyword>
<feature type="compositionally biased region" description="Low complexity" evidence="2">
    <location>
        <begin position="111"/>
        <end position="123"/>
    </location>
</feature>
<evidence type="ECO:0000313" key="4">
    <source>
        <dbReference type="EMBL" id="AET40732.1"/>
    </source>
</evidence>
<reference evidence="5" key="1">
    <citation type="journal article" date="2012" name="G3 (Bethesda)">
        <title>Pichia sorbitophila, an interspecies yeast hybrid reveals early steps of genome resolution following polyploidization.</title>
        <authorList>
            <person name="Leh Louis V."/>
            <person name="Despons L."/>
            <person name="Friedrich A."/>
            <person name="Martin T."/>
            <person name="Durrens P."/>
            <person name="Casaregola S."/>
            <person name="Neuveglise C."/>
            <person name="Fairhead C."/>
            <person name="Marck C."/>
            <person name="Cruz J.A."/>
            <person name="Straub M.L."/>
            <person name="Kugler V."/>
            <person name="Sacerdot C."/>
            <person name="Uzunov Z."/>
            <person name="Thierry A."/>
            <person name="Weiss S."/>
            <person name="Bleykasten C."/>
            <person name="De Montigny J."/>
            <person name="Jacques N."/>
            <person name="Jung P."/>
            <person name="Lemaire M."/>
            <person name="Mallet S."/>
            <person name="Morel G."/>
            <person name="Richard G.F."/>
            <person name="Sarkar A."/>
            <person name="Savel G."/>
            <person name="Schacherer J."/>
            <person name="Seret M.L."/>
            <person name="Talla E."/>
            <person name="Samson G."/>
            <person name="Jubin C."/>
            <person name="Poulain J."/>
            <person name="Vacherie B."/>
            <person name="Barbe V."/>
            <person name="Pelletier E."/>
            <person name="Sherman D.J."/>
            <person name="Westhof E."/>
            <person name="Weissenbach J."/>
            <person name="Baret P.V."/>
            <person name="Wincker P."/>
            <person name="Gaillardin C."/>
            <person name="Dujon B."/>
            <person name="Souciet J.L."/>
        </authorList>
    </citation>
    <scope>NUCLEOTIDE SEQUENCE [LARGE SCALE GENOMIC DNA]</scope>
    <source>
        <strain evidence="5">CBS 270.75 / DBVPG 7215 / KCTC 17166 / NRRL Y-17582</strain>
    </source>
</reference>
<dbReference type="KEGG" id="erc:Ecym_6356"/>
<dbReference type="OrthoDB" id="338816at2759"/>
<dbReference type="GO" id="GO:0072344">
    <property type="term" value="P:rescue of stalled ribosome"/>
    <property type="evidence" value="ECO:0007669"/>
    <property type="project" value="EnsemblFungi"/>
</dbReference>
<evidence type="ECO:0000259" key="3">
    <source>
        <dbReference type="Pfam" id="PF06221"/>
    </source>
</evidence>
<dbReference type="InParanoid" id="G8JUF2"/>
<evidence type="ECO:0000256" key="1">
    <source>
        <dbReference type="SAM" id="Coils"/>
    </source>
</evidence>
<dbReference type="GO" id="GO:0005634">
    <property type="term" value="C:nucleus"/>
    <property type="evidence" value="ECO:0007669"/>
    <property type="project" value="InterPro"/>
</dbReference>
<dbReference type="GO" id="GO:0180022">
    <property type="term" value="C:RQC-trigger complex"/>
    <property type="evidence" value="ECO:0007669"/>
    <property type="project" value="InterPro"/>
</dbReference>
<dbReference type="AlphaFoldDB" id="G8JUF2"/>
<feature type="coiled-coil region" evidence="1">
    <location>
        <begin position="257"/>
        <end position="284"/>
    </location>
</feature>
<dbReference type="InterPro" id="IPR039128">
    <property type="entry name" value="TRIP4-like"/>
</dbReference>
<dbReference type="FunCoup" id="G8JUF2">
    <property type="interactions" value="105"/>
</dbReference>
<dbReference type="eggNOG" id="KOG2845">
    <property type="taxonomic scope" value="Eukaryota"/>
</dbReference>
<dbReference type="Proteomes" id="UP000006790">
    <property type="component" value="Chromosome 6"/>
</dbReference>
<organism evidence="4 5">
    <name type="scientific">Eremothecium cymbalariae (strain CBS 270.75 / DBVPG 7215 / KCTC 17166 / NRRL Y-17582)</name>
    <name type="common">Yeast</name>
    <dbReference type="NCBI Taxonomy" id="931890"/>
    <lineage>
        <taxon>Eukaryota</taxon>
        <taxon>Fungi</taxon>
        <taxon>Dikarya</taxon>
        <taxon>Ascomycota</taxon>
        <taxon>Saccharomycotina</taxon>
        <taxon>Saccharomycetes</taxon>
        <taxon>Saccharomycetales</taxon>
        <taxon>Saccharomycetaceae</taxon>
        <taxon>Eremothecium</taxon>
    </lineage>
</organism>
<feature type="domain" description="TRIP4/RQT4 C2HC5-type zinc finger" evidence="3">
    <location>
        <begin position="166"/>
        <end position="219"/>
    </location>
</feature>
<dbReference type="InterPro" id="IPR009349">
    <property type="entry name" value="TRIP4/RQT4_C2HC5_Znf"/>
</dbReference>
<dbReference type="RefSeq" id="XP_003647549.1">
    <property type="nucleotide sequence ID" value="XM_003647501.1"/>
</dbReference>
<sequence length="507" mass="57152">MTKNQAIDFGLKSIPRILPLDAESIKELCISIISQSNGDSDRIAEDFLNIMGHKDSSFEFVLQFIEKLSLTADSSSRNDTGKGMISTEQQQAKRAYHKSPPNPPSENNAIVTGVGSTSASSSTDRTNKVANKPKKLTSKLQSLQEIEDALHTLELQASDGGSLDSYSCNCQARLHPLFKIAPNCLNCGKIICCKEGIHLNNCTFCGEDLIPMNERLKIIELLEGEREELNSKKSTSKIPKKKEKVFKLNNEKGRNLFREQEKLFDHLEREKERERKRIQVLGNDSNGNIAQDKTAVAQSEVDEELFAAQQRLEKLLHFQDTGAERMTIIDNASDFSMSNDAGIWGSVHEKAMILKKQQRNLKRWEELEKARTGRGKVVLDLTVGNDGKAYLKEVAKESKVVNLSSDDELEWISDEEDLKEMKEMKELKKKINEEKATHTSKLMTEVWNYERHQSQFKKPIYIGKSPTATINETQEEPANLLSKNVPNRVQIGDTQDTSLEEAILAVL</sequence>
<gene>
    <name evidence="4" type="ordered locus">Ecym_6356</name>
</gene>
<dbReference type="GO" id="GO:1990116">
    <property type="term" value="P:ribosome-associated ubiquitin-dependent protein catabolic process"/>
    <property type="evidence" value="ECO:0007669"/>
    <property type="project" value="EnsemblFungi"/>
</dbReference>
<accession>G8JUF2</accession>
<dbReference type="GO" id="GO:0022626">
    <property type="term" value="C:cytosolic ribosome"/>
    <property type="evidence" value="ECO:0007669"/>
    <property type="project" value="EnsemblFungi"/>
</dbReference>
<dbReference type="STRING" id="931890.G8JUF2"/>
<dbReference type="GO" id="GO:0008270">
    <property type="term" value="F:zinc ion binding"/>
    <property type="evidence" value="ECO:0007669"/>
    <property type="project" value="InterPro"/>
</dbReference>
<feature type="region of interest" description="Disordered" evidence="2">
    <location>
        <begin position="73"/>
        <end position="134"/>
    </location>
</feature>
<evidence type="ECO:0000313" key="5">
    <source>
        <dbReference type="Proteomes" id="UP000006790"/>
    </source>
</evidence>
<keyword evidence="1" id="KW-0175">Coiled coil</keyword>
<dbReference type="Pfam" id="PF06221">
    <property type="entry name" value="zf-C2HC5"/>
    <property type="match status" value="1"/>
</dbReference>
<dbReference type="GO" id="GO:0070530">
    <property type="term" value="F:K63-linked polyubiquitin modification-dependent protein binding"/>
    <property type="evidence" value="ECO:0007669"/>
    <property type="project" value="EnsemblFungi"/>
</dbReference>
<dbReference type="PANTHER" id="PTHR12963">
    <property type="entry name" value="THYROID RECEPTOR INTERACTING PROTEIN RELATED"/>
    <property type="match status" value="1"/>
</dbReference>
<dbReference type="GO" id="GO:0045893">
    <property type="term" value="P:positive regulation of DNA-templated transcription"/>
    <property type="evidence" value="ECO:0007669"/>
    <property type="project" value="TreeGrafter"/>
</dbReference>
<dbReference type="HOGENOM" id="CLU_042447_0_0_1"/>
<name>G8JUF2_ERECY</name>
<protein>
    <recommendedName>
        <fullName evidence="3">TRIP4/RQT4 C2HC5-type zinc finger domain-containing protein</fullName>
    </recommendedName>
</protein>
<dbReference type="GeneID" id="11471111"/>